<accession>A0A1A7C0N7</accession>
<feature type="domain" description="Molybdopterin-guanine dinucleotide biosynthesis protein B (MobB)" evidence="1">
    <location>
        <begin position="14"/>
        <end position="146"/>
    </location>
</feature>
<proteinExistence type="predicted"/>
<evidence type="ECO:0000259" key="1">
    <source>
        <dbReference type="Pfam" id="PF03205"/>
    </source>
</evidence>
<dbReference type="InterPro" id="IPR052539">
    <property type="entry name" value="MGD_biosynthesis_adapter"/>
</dbReference>
<dbReference type="GO" id="GO:0006777">
    <property type="term" value="P:Mo-molybdopterin cofactor biosynthetic process"/>
    <property type="evidence" value="ECO:0007669"/>
    <property type="project" value="InterPro"/>
</dbReference>
<sequence>MDHATSAPAPAHPVLGVVGRSGSGKTTLLEYLVQEMAARGLRVNLIKHSHHDLALEPPQKDSARLRMAGAAEVLVASPYRFAIVHELRGAPEPTLPQQLARMGPADLTLVEGFKTDPIPKMEVFRPAVGQAPLYPHDVTVIAVASDVPAPHDLRAGVAWLDLNDRAGVLSWVLQRLEKPLSK</sequence>
<dbReference type="PANTHER" id="PTHR40072:SF1">
    <property type="entry name" value="MOLYBDOPTERIN-GUANINE DINUCLEOTIDE BIOSYNTHESIS ADAPTER PROTEIN"/>
    <property type="match status" value="1"/>
</dbReference>
<dbReference type="CDD" id="cd03116">
    <property type="entry name" value="MobB"/>
    <property type="match status" value="1"/>
</dbReference>
<dbReference type="PATRIC" id="fig|1747903.4.peg.2885"/>
<comment type="caution">
    <text evidence="2">The sequence shown here is derived from an EMBL/GenBank/DDBJ whole genome shotgun (WGS) entry which is preliminary data.</text>
</comment>
<evidence type="ECO:0000313" key="3">
    <source>
        <dbReference type="Proteomes" id="UP000092713"/>
    </source>
</evidence>
<keyword evidence="3" id="KW-1185">Reference proteome</keyword>
<dbReference type="InterPro" id="IPR004435">
    <property type="entry name" value="MobB_dom"/>
</dbReference>
<protein>
    <submittedName>
        <fullName evidence="2">Molybdopterin-guanine dinucleotide biosynthesis protein B</fullName>
    </submittedName>
</protein>
<organism evidence="2 3">
    <name type="scientific">Janthinobacterium psychrotolerans</name>
    <dbReference type="NCBI Taxonomy" id="1747903"/>
    <lineage>
        <taxon>Bacteria</taxon>
        <taxon>Pseudomonadati</taxon>
        <taxon>Pseudomonadota</taxon>
        <taxon>Betaproteobacteria</taxon>
        <taxon>Burkholderiales</taxon>
        <taxon>Oxalobacteraceae</taxon>
        <taxon>Janthinobacterium</taxon>
    </lineage>
</organism>
<name>A0A1A7C0N7_9BURK</name>
<dbReference type="PANTHER" id="PTHR40072">
    <property type="entry name" value="MOLYBDOPTERIN-GUANINE DINUCLEOTIDE BIOSYNTHESIS ADAPTER PROTEIN-RELATED"/>
    <property type="match status" value="1"/>
</dbReference>
<gene>
    <name evidence="2" type="ORF">ASR47_1009117</name>
</gene>
<dbReference type="GO" id="GO:0005525">
    <property type="term" value="F:GTP binding"/>
    <property type="evidence" value="ECO:0007669"/>
    <property type="project" value="InterPro"/>
</dbReference>
<dbReference type="InterPro" id="IPR027417">
    <property type="entry name" value="P-loop_NTPase"/>
</dbReference>
<dbReference type="Pfam" id="PF03205">
    <property type="entry name" value="MobB"/>
    <property type="match status" value="1"/>
</dbReference>
<dbReference type="RefSeq" id="WP_065308066.1">
    <property type="nucleotide sequence ID" value="NZ_LOCQ01000054.1"/>
</dbReference>
<dbReference type="STRING" id="1747903.ASR47_1009117"/>
<dbReference type="Proteomes" id="UP000092713">
    <property type="component" value="Unassembled WGS sequence"/>
</dbReference>
<reference evidence="2 3" key="1">
    <citation type="submission" date="2016-04" db="EMBL/GenBank/DDBJ databases">
        <title>Draft genome sequence of Janthinobacterium psychrotolerans sp. nov., isolated from freshwater sediments in Denmark.</title>
        <authorList>
            <person name="Gong X."/>
            <person name="Skrivergaard S."/>
            <person name="Korsgaard B.S."/>
            <person name="Schreiber L."/>
            <person name="Marshall I.P."/>
            <person name="Finster K."/>
            <person name="Schramm A."/>
        </authorList>
    </citation>
    <scope>NUCLEOTIDE SEQUENCE [LARGE SCALE GENOMIC DNA]</scope>
    <source>
        <strain evidence="2 3">S3-2</strain>
    </source>
</reference>
<dbReference type="OrthoDB" id="9804758at2"/>
<dbReference type="SUPFAM" id="SSF52540">
    <property type="entry name" value="P-loop containing nucleoside triphosphate hydrolases"/>
    <property type="match status" value="1"/>
</dbReference>
<dbReference type="Gene3D" id="3.40.50.300">
    <property type="entry name" value="P-loop containing nucleotide triphosphate hydrolases"/>
    <property type="match status" value="1"/>
</dbReference>
<dbReference type="AlphaFoldDB" id="A0A1A7C0N7"/>
<dbReference type="EMBL" id="LOCQ01000054">
    <property type="protein sequence ID" value="OBV39302.1"/>
    <property type="molecule type" value="Genomic_DNA"/>
</dbReference>
<evidence type="ECO:0000313" key="2">
    <source>
        <dbReference type="EMBL" id="OBV39302.1"/>
    </source>
</evidence>
<dbReference type="NCBIfam" id="TIGR00176">
    <property type="entry name" value="mobB"/>
    <property type="match status" value="1"/>
</dbReference>